<dbReference type="InterPro" id="IPR001867">
    <property type="entry name" value="OmpR/PhoB-type_DNA-bd"/>
</dbReference>
<evidence type="ECO:0000256" key="2">
    <source>
        <dbReference type="PROSITE-ProRule" id="PRU00169"/>
    </source>
</evidence>
<dbReference type="InterPro" id="IPR039420">
    <property type="entry name" value="WalR-like"/>
</dbReference>
<dbReference type="EMBL" id="JAJSBI010000021">
    <property type="protein sequence ID" value="MCD9878433.1"/>
    <property type="molecule type" value="Genomic_DNA"/>
</dbReference>
<dbReference type="Proteomes" id="UP001108029">
    <property type="component" value="Unassembled WGS sequence"/>
</dbReference>
<evidence type="ECO:0000313" key="7">
    <source>
        <dbReference type="Proteomes" id="UP001108029"/>
    </source>
</evidence>
<dbReference type="PANTHER" id="PTHR48111:SF28">
    <property type="entry name" value="TRANSCRIPTIONAL REGULATORY PROTEIN TCRX-RELATED"/>
    <property type="match status" value="1"/>
</dbReference>
<reference evidence="6" key="1">
    <citation type="submission" date="2021-12" db="EMBL/GenBank/DDBJ databases">
        <authorList>
            <person name="Lee J.-H."/>
            <person name="Kim S.-B."/>
        </authorList>
    </citation>
    <scope>NUCLEOTIDE SEQUENCE</scope>
    <source>
        <strain evidence="6">NR30</strain>
    </source>
</reference>
<feature type="modified residue" description="4-aspartylphosphate" evidence="2">
    <location>
        <position position="25"/>
    </location>
</feature>
<dbReference type="Gene3D" id="1.10.10.10">
    <property type="entry name" value="Winged helix-like DNA-binding domain superfamily/Winged helix DNA-binding domain"/>
    <property type="match status" value="1"/>
</dbReference>
<evidence type="ECO:0000256" key="1">
    <source>
        <dbReference type="ARBA" id="ARBA00023125"/>
    </source>
</evidence>
<evidence type="ECO:0000256" key="3">
    <source>
        <dbReference type="PROSITE-ProRule" id="PRU01091"/>
    </source>
</evidence>
<dbReference type="InterPro" id="IPR001789">
    <property type="entry name" value="Sig_transdc_resp-reg_receiver"/>
</dbReference>
<dbReference type="Gene3D" id="6.10.250.690">
    <property type="match status" value="1"/>
</dbReference>
<dbReference type="GO" id="GO:0000156">
    <property type="term" value="F:phosphorelay response regulator activity"/>
    <property type="evidence" value="ECO:0007669"/>
    <property type="project" value="TreeGrafter"/>
</dbReference>
<dbReference type="GO" id="GO:0006355">
    <property type="term" value="P:regulation of DNA-templated transcription"/>
    <property type="evidence" value="ECO:0007669"/>
    <property type="project" value="InterPro"/>
</dbReference>
<evidence type="ECO:0000259" key="5">
    <source>
        <dbReference type="PROSITE" id="PS51755"/>
    </source>
</evidence>
<name>A0A9Q3VQW9_9ACTN</name>
<dbReference type="GO" id="GO:0005829">
    <property type="term" value="C:cytosol"/>
    <property type="evidence" value="ECO:0007669"/>
    <property type="project" value="TreeGrafter"/>
</dbReference>
<dbReference type="Gene3D" id="3.40.50.2300">
    <property type="match status" value="1"/>
</dbReference>
<accession>A0A9Q3VQW9</accession>
<gene>
    <name evidence="6" type="ORF">LJ657_33450</name>
</gene>
<dbReference type="Pfam" id="PF00486">
    <property type="entry name" value="Trans_reg_C"/>
    <property type="match status" value="1"/>
</dbReference>
<proteinExistence type="predicted"/>
<dbReference type="PROSITE" id="PS51755">
    <property type="entry name" value="OMPR_PHOB"/>
    <property type="match status" value="1"/>
</dbReference>
<dbReference type="SUPFAM" id="SSF52172">
    <property type="entry name" value="CheY-like"/>
    <property type="match status" value="1"/>
</dbReference>
<dbReference type="GO" id="GO:0032993">
    <property type="term" value="C:protein-DNA complex"/>
    <property type="evidence" value="ECO:0007669"/>
    <property type="project" value="TreeGrafter"/>
</dbReference>
<evidence type="ECO:0000259" key="4">
    <source>
        <dbReference type="PROSITE" id="PS50110"/>
    </source>
</evidence>
<keyword evidence="1 3" id="KW-0238">DNA-binding</keyword>
<sequence length="152" mass="16836">MYAAGRGEEGDPVGVAVRPDLVVLDVILPDGDGFETYRALRGADVDAPLLFLTAQDRTETKVRGLMMGADDYVTKPFALEEVVARVHVLLRRGRALDCRLLRIRGVALDPATREVWRDGTQVALSRREFDLLSFLMDNAGRVLSKGQILDRV</sequence>
<dbReference type="Pfam" id="PF00072">
    <property type="entry name" value="Response_reg"/>
    <property type="match status" value="1"/>
</dbReference>
<organism evidence="6 7">
    <name type="scientific">Streptomyces guryensis</name>
    <dbReference type="NCBI Taxonomy" id="2886947"/>
    <lineage>
        <taxon>Bacteria</taxon>
        <taxon>Bacillati</taxon>
        <taxon>Actinomycetota</taxon>
        <taxon>Actinomycetes</taxon>
        <taxon>Kitasatosporales</taxon>
        <taxon>Streptomycetaceae</taxon>
        <taxon>Streptomyces</taxon>
    </lineage>
</organism>
<dbReference type="RefSeq" id="WP_232652645.1">
    <property type="nucleotide sequence ID" value="NZ_JAJSBI010000021.1"/>
</dbReference>
<comment type="caution">
    <text evidence="6">The sequence shown here is derived from an EMBL/GenBank/DDBJ whole genome shotgun (WGS) entry which is preliminary data.</text>
</comment>
<keyword evidence="2" id="KW-0597">Phosphoprotein</keyword>
<dbReference type="SMART" id="SM00448">
    <property type="entry name" value="REC"/>
    <property type="match status" value="1"/>
</dbReference>
<evidence type="ECO:0000313" key="6">
    <source>
        <dbReference type="EMBL" id="MCD9878433.1"/>
    </source>
</evidence>
<protein>
    <submittedName>
        <fullName evidence="6">Response regulator transcription factor</fullName>
    </submittedName>
</protein>
<keyword evidence="7" id="KW-1185">Reference proteome</keyword>
<feature type="domain" description="Response regulatory" evidence="4">
    <location>
        <begin position="1"/>
        <end position="90"/>
    </location>
</feature>
<dbReference type="InterPro" id="IPR011006">
    <property type="entry name" value="CheY-like_superfamily"/>
</dbReference>
<dbReference type="AlphaFoldDB" id="A0A9Q3VQW9"/>
<feature type="domain" description="OmpR/PhoB-type" evidence="5">
    <location>
        <begin position="98"/>
        <end position="152"/>
    </location>
</feature>
<feature type="DNA-binding region" description="OmpR/PhoB-type" evidence="3">
    <location>
        <begin position="98"/>
        <end position="152"/>
    </location>
</feature>
<dbReference type="PROSITE" id="PS50110">
    <property type="entry name" value="RESPONSE_REGULATORY"/>
    <property type="match status" value="1"/>
</dbReference>
<dbReference type="CDD" id="cd00383">
    <property type="entry name" value="trans_reg_C"/>
    <property type="match status" value="1"/>
</dbReference>
<dbReference type="InterPro" id="IPR036388">
    <property type="entry name" value="WH-like_DNA-bd_sf"/>
</dbReference>
<dbReference type="GO" id="GO:0000976">
    <property type="term" value="F:transcription cis-regulatory region binding"/>
    <property type="evidence" value="ECO:0007669"/>
    <property type="project" value="TreeGrafter"/>
</dbReference>
<dbReference type="PANTHER" id="PTHR48111">
    <property type="entry name" value="REGULATOR OF RPOS"/>
    <property type="match status" value="1"/>
</dbReference>